<evidence type="ECO:0000256" key="7">
    <source>
        <dbReference type="ARBA" id="ARBA00023242"/>
    </source>
</evidence>
<dbReference type="Pfam" id="PF13912">
    <property type="entry name" value="zf-C2H2_6"/>
    <property type="match status" value="1"/>
</dbReference>
<dbReference type="STRING" id="3818.A0A444YCW6"/>
<dbReference type="AlphaFoldDB" id="A0A444YCW6"/>
<dbReference type="PROSITE" id="PS50157">
    <property type="entry name" value="ZINC_FINGER_C2H2_2"/>
    <property type="match status" value="1"/>
</dbReference>
<protein>
    <recommendedName>
        <fullName evidence="9">C2H2-type domain-containing protein</fullName>
    </recommendedName>
</protein>
<dbReference type="GO" id="GO:0008270">
    <property type="term" value="F:zinc ion binding"/>
    <property type="evidence" value="ECO:0007669"/>
    <property type="project" value="UniProtKB-KW"/>
</dbReference>
<dbReference type="InterPro" id="IPR036236">
    <property type="entry name" value="Znf_C2H2_sf"/>
</dbReference>
<keyword evidence="4" id="KW-0862">Zinc</keyword>
<sequence length="171" mass="19519">MEEEYDNKWLMWMKRKQVFVGKKSSSSSYSYLSWEERAFAEDAARVLGGSTWPPRSYTCNFCHRHFTSAQALGGHMNVHRRDRARLKQSSSSSLVLTGEDNQQHAITGSYSSSIKRGQQKNFEEPEDTVISSCKKLKTTTTIFCLKPCLNDNGIEDLDLELRLGAKQQKVN</sequence>
<evidence type="ECO:0000256" key="6">
    <source>
        <dbReference type="ARBA" id="ARBA00023163"/>
    </source>
</evidence>
<evidence type="ECO:0000259" key="9">
    <source>
        <dbReference type="PROSITE" id="PS50157"/>
    </source>
</evidence>
<dbReference type="PROSITE" id="PS00028">
    <property type="entry name" value="ZINC_FINGER_C2H2_1"/>
    <property type="match status" value="1"/>
</dbReference>
<dbReference type="InterPro" id="IPR052426">
    <property type="entry name" value="Plant_dev_regulator"/>
</dbReference>
<evidence type="ECO:0000313" key="10">
    <source>
        <dbReference type="EMBL" id="RYQ99762.1"/>
    </source>
</evidence>
<accession>A0A444YCW6</accession>
<evidence type="ECO:0000256" key="4">
    <source>
        <dbReference type="ARBA" id="ARBA00022833"/>
    </source>
</evidence>
<gene>
    <name evidence="10" type="ORF">Ahy_B07g087762</name>
</gene>
<name>A0A444YCW6_ARAHY</name>
<keyword evidence="7" id="KW-0539">Nucleus</keyword>
<keyword evidence="5" id="KW-0805">Transcription regulation</keyword>
<evidence type="ECO:0000256" key="1">
    <source>
        <dbReference type="ARBA" id="ARBA00004123"/>
    </source>
</evidence>
<comment type="caution">
    <text evidence="10">The sequence shown here is derived from an EMBL/GenBank/DDBJ whole genome shotgun (WGS) entry which is preliminary data.</text>
</comment>
<keyword evidence="2" id="KW-0479">Metal-binding</keyword>
<dbReference type="SUPFAM" id="SSF57667">
    <property type="entry name" value="beta-beta-alpha zinc fingers"/>
    <property type="match status" value="1"/>
</dbReference>
<dbReference type="Proteomes" id="UP000289738">
    <property type="component" value="Chromosome B07"/>
</dbReference>
<reference evidence="10 11" key="1">
    <citation type="submission" date="2019-01" db="EMBL/GenBank/DDBJ databases">
        <title>Sequencing of cultivated peanut Arachis hypogaea provides insights into genome evolution and oil improvement.</title>
        <authorList>
            <person name="Chen X."/>
        </authorList>
    </citation>
    <scope>NUCLEOTIDE SEQUENCE [LARGE SCALE GENOMIC DNA]</scope>
    <source>
        <strain evidence="11">cv. Fuhuasheng</strain>
        <tissue evidence="10">Leaves</tissue>
    </source>
</reference>
<keyword evidence="3 8" id="KW-0863">Zinc-finger</keyword>
<evidence type="ECO:0000256" key="3">
    <source>
        <dbReference type="ARBA" id="ARBA00022771"/>
    </source>
</evidence>
<dbReference type="OrthoDB" id="1708403at2759"/>
<evidence type="ECO:0000256" key="5">
    <source>
        <dbReference type="ARBA" id="ARBA00023015"/>
    </source>
</evidence>
<dbReference type="EMBL" id="SDMP01000017">
    <property type="protein sequence ID" value="RYQ99762.1"/>
    <property type="molecule type" value="Genomic_DNA"/>
</dbReference>
<organism evidence="10 11">
    <name type="scientific">Arachis hypogaea</name>
    <name type="common">Peanut</name>
    <dbReference type="NCBI Taxonomy" id="3818"/>
    <lineage>
        <taxon>Eukaryota</taxon>
        <taxon>Viridiplantae</taxon>
        <taxon>Streptophyta</taxon>
        <taxon>Embryophyta</taxon>
        <taxon>Tracheophyta</taxon>
        <taxon>Spermatophyta</taxon>
        <taxon>Magnoliopsida</taxon>
        <taxon>eudicotyledons</taxon>
        <taxon>Gunneridae</taxon>
        <taxon>Pentapetalae</taxon>
        <taxon>rosids</taxon>
        <taxon>fabids</taxon>
        <taxon>Fabales</taxon>
        <taxon>Fabaceae</taxon>
        <taxon>Papilionoideae</taxon>
        <taxon>50 kb inversion clade</taxon>
        <taxon>dalbergioids sensu lato</taxon>
        <taxon>Dalbergieae</taxon>
        <taxon>Pterocarpus clade</taxon>
        <taxon>Arachis</taxon>
    </lineage>
</organism>
<feature type="domain" description="C2H2-type" evidence="9">
    <location>
        <begin position="57"/>
        <end position="84"/>
    </location>
</feature>
<comment type="subcellular location">
    <subcellularLocation>
        <location evidence="1">Nucleus</location>
    </subcellularLocation>
</comment>
<dbReference type="SMART" id="SM00355">
    <property type="entry name" value="ZnF_C2H2"/>
    <property type="match status" value="1"/>
</dbReference>
<dbReference type="InterPro" id="IPR013087">
    <property type="entry name" value="Znf_C2H2_type"/>
</dbReference>
<keyword evidence="11" id="KW-1185">Reference proteome</keyword>
<dbReference type="PANTHER" id="PTHR45801:SF5">
    <property type="entry name" value="OS05G0286100 PROTEIN"/>
    <property type="match status" value="1"/>
</dbReference>
<keyword evidence="6" id="KW-0804">Transcription</keyword>
<dbReference type="GO" id="GO:0005634">
    <property type="term" value="C:nucleus"/>
    <property type="evidence" value="ECO:0007669"/>
    <property type="project" value="UniProtKB-SubCell"/>
</dbReference>
<dbReference type="PANTHER" id="PTHR45801">
    <property type="entry name" value="OS07G0101800 PROTEIN"/>
    <property type="match status" value="1"/>
</dbReference>
<evidence type="ECO:0000256" key="8">
    <source>
        <dbReference type="PROSITE-ProRule" id="PRU00042"/>
    </source>
</evidence>
<proteinExistence type="predicted"/>
<evidence type="ECO:0000256" key="2">
    <source>
        <dbReference type="ARBA" id="ARBA00022723"/>
    </source>
</evidence>
<evidence type="ECO:0000313" key="11">
    <source>
        <dbReference type="Proteomes" id="UP000289738"/>
    </source>
</evidence>
<dbReference type="Gene3D" id="3.30.160.60">
    <property type="entry name" value="Classic Zinc Finger"/>
    <property type="match status" value="1"/>
</dbReference>